<feature type="transmembrane region" description="Helical" evidence="1">
    <location>
        <begin position="55"/>
        <end position="76"/>
    </location>
</feature>
<keyword evidence="1" id="KW-0812">Transmembrane</keyword>
<evidence type="ECO:0000313" key="3">
    <source>
        <dbReference type="Proteomes" id="UP000240493"/>
    </source>
</evidence>
<proteinExistence type="predicted"/>
<dbReference type="EMBL" id="KZ679256">
    <property type="protein sequence ID" value="PTB47185.1"/>
    <property type="molecule type" value="Genomic_DNA"/>
</dbReference>
<evidence type="ECO:0000256" key="1">
    <source>
        <dbReference type="SAM" id="Phobius"/>
    </source>
</evidence>
<gene>
    <name evidence="2" type="ORF">M441DRAFT_233002</name>
</gene>
<keyword evidence="3" id="KW-1185">Reference proteome</keyword>
<evidence type="ECO:0000313" key="2">
    <source>
        <dbReference type="EMBL" id="PTB47185.1"/>
    </source>
</evidence>
<accession>A0A2T3ZQW8</accession>
<keyword evidence="1" id="KW-1133">Transmembrane helix</keyword>
<name>A0A2T3ZQW8_TRIA4</name>
<keyword evidence="1" id="KW-0472">Membrane</keyword>
<sequence>MRGLLSYYYPVCPYMCSSAHANKLIQLICIIHATCRPGLGDFSCDSRPVSPSPLFSFFVLPSTIMCFGPGLFLGAASGGRC</sequence>
<dbReference type="AlphaFoldDB" id="A0A2T3ZQW8"/>
<reference evidence="2 3" key="1">
    <citation type="submission" date="2016-07" db="EMBL/GenBank/DDBJ databases">
        <title>Multiple horizontal gene transfer events from other fungi enriched the ability of initially mycotrophic Trichoderma (Ascomycota) to feed on dead plant biomass.</title>
        <authorList>
            <consortium name="DOE Joint Genome Institute"/>
            <person name="Aerts A."/>
            <person name="Atanasova L."/>
            <person name="Chenthamara K."/>
            <person name="Zhang J."/>
            <person name="Grujic M."/>
            <person name="Henrissat B."/>
            <person name="Kuo A."/>
            <person name="Salamov A."/>
            <person name="Lipzen A."/>
            <person name="Labutti K."/>
            <person name="Barry K."/>
            <person name="Miao Y."/>
            <person name="Rahimi M.J."/>
            <person name="Shen Q."/>
            <person name="Grigoriev I.V."/>
            <person name="Kubicek C.P."/>
            <person name="Druzhinina I.S."/>
        </authorList>
    </citation>
    <scope>NUCLEOTIDE SEQUENCE [LARGE SCALE GENOMIC DNA]</scope>
    <source>
        <strain evidence="2 3">CBS 433.97</strain>
    </source>
</reference>
<organism evidence="2 3">
    <name type="scientific">Trichoderma asperellum (strain ATCC 204424 / CBS 433.97 / NBRC 101777)</name>
    <dbReference type="NCBI Taxonomy" id="1042311"/>
    <lineage>
        <taxon>Eukaryota</taxon>
        <taxon>Fungi</taxon>
        <taxon>Dikarya</taxon>
        <taxon>Ascomycota</taxon>
        <taxon>Pezizomycotina</taxon>
        <taxon>Sordariomycetes</taxon>
        <taxon>Hypocreomycetidae</taxon>
        <taxon>Hypocreales</taxon>
        <taxon>Hypocreaceae</taxon>
        <taxon>Trichoderma</taxon>
    </lineage>
</organism>
<dbReference type="Proteomes" id="UP000240493">
    <property type="component" value="Unassembled WGS sequence"/>
</dbReference>
<protein>
    <submittedName>
        <fullName evidence="2">Uncharacterized protein</fullName>
    </submittedName>
</protein>